<organism evidence="2 3">
    <name type="scientific">Kitasatospora terrestris</name>
    <dbReference type="NCBI Taxonomy" id="258051"/>
    <lineage>
        <taxon>Bacteria</taxon>
        <taxon>Bacillati</taxon>
        <taxon>Actinomycetota</taxon>
        <taxon>Actinomycetes</taxon>
        <taxon>Kitasatosporales</taxon>
        <taxon>Streptomycetaceae</taxon>
        <taxon>Kitasatospora</taxon>
    </lineage>
</organism>
<dbReference type="EMBL" id="BAABIS010000001">
    <property type="protein sequence ID" value="GAA4880955.1"/>
    <property type="molecule type" value="Genomic_DNA"/>
</dbReference>
<dbReference type="Proteomes" id="UP001501752">
    <property type="component" value="Unassembled WGS sequence"/>
</dbReference>
<protein>
    <recommendedName>
        <fullName evidence="4">DUF317 domain-containing protein</fullName>
    </recommendedName>
</protein>
<feature type="region of interest" description="Disordered" evidence="1">
    <location>
        <begin position="133"/>
        <end position="153"/>
    </location>
</feature>
<sequence length="153" mass="16413">MSDEEERERAYGWGNERLNEDMQFSVVPGGPARYVHTTDKAVEYVTVAREDGVLGYLWACDADDAAGWQVRPAGGDDAYNAGVSWTMRLRDPKARGLTPSQALAELAASPGNPQIGRVVAGSRATASGLAELRELAGANQAPKPETPRVRRGS</sequence>
<keyword evidence="3" id="KW-1185">Reference proteome</keyword>
<proteinExistence type="predicted"/>
<evidence type="ECO:0000313" key="2">
    <source>
        <dbReference type="EMBL" id="GAA4880955.1"/>
    </source>
</evidence>
<accession>A0ABP9EMK7</accession>
<evidence type="ECO:0000256" key="1">
    <source>
        <dbReference type="SAM" id="MobiDB-lite"/>
    </source>
</evidence>
<dbReference type="RefSeq" id="WP_345701062.1">
    <property type="nucleotide sequence ID" value="NZ_BAABIS010000001.1"/>
</dbReference>
<comment type="caution">
    <text evidence="2">The sequence shown here is derived from an EMBL/GenBank/DDBJ whole genome shotgun (WGS) entry which is preliminary data.</text>
</comment>
<evidence type="ECO:0008006" key="4">
    <source>
        <dbReference type="Google" id="ProtNLM"/>
    </source>
</evidence>
<reference evidence="3" key="1">
    <citation type="journal article" date="2019" name="Int. J. Syst. Evol. Microbiol.">
        <title>The Global Catalogue of Microorganisms (GCM) 10K type strain sequencing project: providing services to taxonomists for standard genome sequencing and annotation.</title>
        <authorList>
            <consortium name="The Broad Institute Genomics Platform"/>
            <consortium name="The Broad Institute Genome Sequencing Center for Infectious Disease"/>
            <person name="Wu L."/>
            <person name="Ma J."/>
        </authorList>
    </citation>
    <scope>NUCLEOTIDE SEQUENCE [LARGE SCALE GENOMIC DNA]</scope>
    <source>
        <strain evidence="3">JCM 13006</strain>
    </source>
</reference>
<evidence type="ECO:0000313" key="3">
    <source>
        <dbReference type="Proteomes" id="UP001501752"/>
    </source>
</evidence>
<gene>
    <name evidence="2" type="ORF">GCM10023235_71490</name>
</gene>
<name>A0ABP9EMK7_9ACTN</name>